<sequence>MNTTLALSEKERSAHTFTEANLHDPHQIPKFFLVVCCLSTSFNPKTFIKRMGDFWSNKYRVQFWVQTHRLLFLSKSRALTKKVGEWVGGYIDVHEDSLHESWGPFIGIHVWIDVNQPLMRGKMVNLLKILELIDNGVDPDLPYGLKMMGDKLPNSGYDRYQFDFSKANAYPFLTRLSKKAIGQAIPPLISNKHLAIGTIPHPPPLTNTESSSTNSTNRDGNYTRRYGG</sequence>
<reference evidence="2" key="1">
    <citation type="submission" date="2018-11" db="EMBL/GenBank/DDBJ databases">
        <authorList>
            <person name="Grassa J C."/>
        </authorList>
    </citation>
    <scope>NUCLEOTIDE SEQUENCE [LARGE SCALE GENOMIC DNA]</scope>
</reference>
<keyword evidence="3" id="KW-1185">Reference proteome</keyword>
<feature type="compositionally biased region" description="Low complexity" evidence="1">
    <location>
        <begin position="206"/>
        <end position="217"/>
    </location>
</feature>
<dbReference type="EMBL" id="UZAU01000544">
    <property type="status" value="NOT_ANNOTATED_CDS"/>
    <property type="molecule type" value="Genomic_DNA"/>
</dbReference>
<dbReference type="Proteomes" id="UP000596661">
    <property type="component" value="Chromosome 5"/>
</dbReference>
<proteinExistence type="predicted"/>
<protein>
    <recommendedName>
        <fullName evidence="4">DUF4283 domain-containing protein</fullName>
    </recommendedName>
</protein>
<organism evidence="2 3">
    <name type="scientific">Cannabis sativa</name>
    <name type="common">Hemp</name>
    <name type="synonym">Marijuana</name>
    <dbReference type="NCBI Taxonomy" id="3483"/>
    <lineage>
        <taxon>Eukaryota</taxon>
        <taxon>Viridiplantae</taxon>
        <taxon>Streptophyta</taxon>
        <taxon>Embryophyta</taxon>
        <taxon>Tracheophyta</taxon>
        <taxon>Spermatophyta</taxon>
        <taxon>Magnoliopsida</taxon>
        <taxon>eudicotyledons</taxon>
        <taxon>Gunneridae</taxon>
        <taxon>Pentapetalae</taxon>
        <taxon>rosids</taxon>
        <taxon>fabids</taxon>
        <taxon>Rosales</taxon>
        <taxon>Cannabaceae</taxon>
        <taxon>Cannabis</taxon>
    </lineage>
</organism>
<name>A0A803PMH6_CANSA</name>
<evidence type="ECO:0008006" key="4">
    <source>
        <dbReference type="Google" id="ProtNLM"/>
    </source>
</evidence>
<reference evidence="2" key="2">
    <citation type="submission" date="2021-03" db="UniProtKB">
        <authorList>
            <consortium name="EnsemblPlants"/>
        </authorList>
    </citation>
    <scope>IDENTIFICATION</scope>
</reference>
<dbReference type="Gramene" id="evm.model.05.1721">
    <property type="protein sequence ID" value="cds.evm.model.05.1721"/>
    <property type="gene ID" value="evm.TU.05.1721"/>
</dbReference>
<dbReference type="EnsemblPlants" id="evm.model.05.1721">
    <property type="protein sequence ID" value="cds.evm.model.05.1721"/>
    <property type="gene ID" value="evm.TU.05.1721"/>
</dbReference>
<evidence type="ECO:0000313" key="3">
    <source>
        <dbReference type="Proteomes" id="UP000596661"/>
    </source>
</evidence>
<accession>A0A803PMH6</accession>
<dbReference type="AlphaFoldDB" id="A0A803PMH6"/>
<feature type="region of interest" description="Disordered" evidence="1">
    <location>
        <begin position="199"/>
        <end position="228"/>
    </location>
</feature>
<evidence type="ECO:0000256" key="1">
    <source>
        <dbReference type="SAM" id="MobiDB-lite"/>
    </source>
</evidence>
<evidence type="ECO:0000313" key="2">
    <source>
        <dbReference type="EnsemblPlants" id="cds.evm.model.05.1721"/>
    </source>
</evidence>